<keyword evidence="7 9" id="KW-0472">Membrane</keyword>
<keyword evidence="3 9" id="KW-0813">Transport</keyword>
<dbReference type="InterPro" id="IPR018030">
    <property type="entry name" value="Fimbrial_membr_usher_CS"/>
</dbReference>
<evidence type="ECO:0000256" key="6">
    <source>
        <dbReference type="ARBA" id="ARBA00022729"/>
    </source>
</evidence>
<dbReference type="InterPro" id="IPR043142">
    <property type="entry name" value="PapC-like_C_sf"/>
</dbReference>
<dbReference type="Gene3D" id="2.60.40.2070">
    <property type="match status" value="1"/>
</dbReference>
<dbReference type="InterPro" id="IPR042186">
    <property type="entry name" value="FimD_plug_dom"/>
</dbReference>
<evidence type="ECO:0000256" key="8">
    <source>
        <dbReference type="ARBA" id="ARBA00023237"/>
    </source>
</evidence>
<gene>
    <name evidence="13" type="ORF">NFI99_04710</name>
</gene>
<evidence type="ECO:0000256" key="7">
    <source>
        <dbReference type="ARBA" id="ARBA00023136"/>
    </source>
</evidence>
<dbReference type="InterPro" id="IPR000015">
    <property type="entry name" value="Fimb_usher"/>
</dbReference>
<accession>A0ABY5BB35</accession>
<evidence type="ECO:0000256" key="1">
    <source>
        <dbReference type="ARBA" id="ARBA00004571"/>
    </source>
</evidence>
<feature type="domain" description="PapC-like C-terminal" evidence="11">
    <location>
        <begin position="759"/>
        <end position="823"/>
    </location>
</feature>
<dbReference type="Proteomes" id="UP001056386">
    <property type="component" value="Chromosome 2"/>
</dbReference>
<dbReference type="PANTHER" id="PTHR30451">
    <property type="entry name" value="OUTER MEMBRANE USHER PROTEIN"/>
    <property type="match status" value="1"/>
</dbReference>
<dbReference type="PROSITE" id="PS01151">
    <property type="entry name" value="FIMBRIAL_USHER"/>
    <property type="match status" value="1"/>
</dbReference>
<comment type="subcellular location">
    <subcellularLocation>
        <location evidence="1 9">Cell outer membrane</location>
        <topology evidence="1 9">Multi-pass membrane protein</topology>
    </subcellularLocation>
</comment>
<sequence length="849" mass="90812">MRLRCVFTLSIFVSAGAVTRNVQATGVQFNEQFLQHPDGVRVDLSRFDKGNVAVPGSYRSDLYVNGAWAGRTDITLSQIGDDPANVQTCFDRELLMRVGVALSKLSTQTRATLATAETGACVTLDALVPDASAVFDNGAQRLDVSVPQAFQSRDARGYVDPREWDDGVPAALLQYNANVYRSEGQGEPSTQAYLGMTAGFNAGPWRFRHNGNLTYNSRQGTHYQSIQTYVQRSIARLKSQFMIGEAYTDGTMFDSVGFRGVRIASDERMYPESQRGYAPTVHGIANSNALVQVRQNGNVIYSTNVAAGPFEIDDLYPTGYGGDLEVVVTEADGRIHTFNVPYASTVDALRPGITHFSVTAGQYRDPTLSTQPALFQATVRHGFTNLITVYGGVTAAPGYGAGLVGVALNTRFGAFGLDITHANTSLPGVGTRHGQSVKLSYSKLIAPTSTNLTVAAYRYSSSGYLSLHDAMQMREPSASRPDGPWRGGILRGQLQIAVNQTLPSGWGSFYASGSTVSYWNRHGTDTQFQAGYNNNFRRLNFGVAVARQFDATRRRWDNRVMLNVSLPLGGSRHPVYASTNLQRDSSGETSLQQSLAGTLGAANQLNYGINLGRASFRGAGASTNLSGNASYLSRYATVTVNASKGTGFTQYGGGLSGGMVAYAGGVAFTPSMSETVAVIEAKGASGARVMSGSGLRIDPFGHAIVSSLMPFQTNEVEIDPKGLPMSVELKSTTQHAVPTAGAVVRLRFRTEGGGRSVIMRIRTRDGKPVPFGAEVFNAQGQSAGTVAQMGSVVLRGVKANTGTLRVKWGEAASDGCTLSYRLPVAKHGRAARWTSTYAVCLPAPAERAK</sequence>
<dbReference type="SUPFAM" id="SSF141729">
    <property type="entry name" value="FimD N-terminal domain-like"/>
    <property type="match status" value="1"/>
</dbReference>
<proteinExistence type="inferred from homology"/>
<evidence type="ECO:0000256" key="4">
    <source>
        <dbReference type="ARBA" id="ARBA00022452"/>
    </source>
</evidence>
<dbReference type="InterPro" id="IPR037224">
    <property type="entry name" value="PapC_N_sf"/>
</dbReference>
<feature type="signal peptide" evidence="10">
    <location>
        <begin position="1"/>
        <end position="24"/>
    </location>
</feature>
<keyword evidence="14" id="KW-1185">Reference proteome</keyword>
<dbReference type="Pfam" id="PF00577">
    <property type="entry name" value="Usher"/>
    <property type="match status" value="1"/>
</dbReference>
<keyword evidence="4" id="KW-1134">Transmembrane beta strand</keyword>
<dbReference type="Gene3D" id="2.60.40.2610">
    <property type="entry name" value="Outer membrane usher protein FimD, plug domain"/>
    <property type="match status" value="1"/>
</dbReference>
<protein>
    <submittedName>
        <fullName evidence="13">Fimbrial biogenesis outer membrane usher protein</fullName>
    </submittedName>
</protein>
<keyword evidence="5 9" id="KW-0812">Transmembrane</keyword>
<feature type="chain" id="PRO_5046250324" evidence="10">
    <location>
        <begin position="25"/>
        <end position="849"/>
    </location>
</feature>
<evidence type="ECO:0000256" key="2">
    <source>
        <dbReference type="ARBA" id="ARBA00008064"/>
    </source>
</evidence>
<comment type="similarity">
    <text evidence="2 9">Belongs to the fimbrial export usher family.</text>
</comment>
<dbReference type="PANTHER" id="PTHR30451:SF20">
    <property type="entry name" value="FIMBRIAE USHER"/>
    <property type="match status" value="1"/>
</dbReference>
<keyword evidence="8 9" id="KW-0998">Cell outer membrane</keyword>
<keyword evidence="6 10" id="KW-0732">Signal</keyword>
<keyword evidence="9" id="KW-1029">Fimbrium biogenesis</keyword>
<name>A0ABY5BB35_BURGL</name>
<reference evidence="13" key="1">
    <citation type="submission" date="2022-06" db="EMBL/GenBank/DDBJ databases">
        <title>Draft genome sequence of Burkholderia glumae strain GR20004 isolated from rice panicle showing bacterial panicle blight.</title>
        <authorList>
            <person name="Choi S.Y."/>
            <person name="Lee Y.H."/>
        </authorList>
    </citation>
    <scope>NUCLEOTIDE SEQUENCE</scope>
    <source>
        <strain evidence="13">GR20004</strain>
    </source>
</reference>
<dbReference type="EMBL" id="CP099583">
    <property type="protein sequence ID" value="USS43750.1"/>
    <property type="molecule type" value="Genomic_DNA"/>
</dbReference>
<evidence type="ECO:0000313" key="13">
    <source>
        <dbReference type="EMBL" id="USS43750.1"/>
    </source>
</evidence>
<dbReference type="InterPro" id="IPR025949">
    <property type="entry name" value="PapC-like_C"/>
</dbReference>
<evidence type="ECO:0000259" key="12">
    <source>
        <dbReference type="Pfam" id="PF13954"/>
    </source>
</evidence>
<evidence type="ECO:0000256" key="10">
    <source>
        <dbReference type="SAM" id="SignalP"/>
    </source>
</evidence>
<dbReference type="Gene3D" id="2.60.40.3110">
    <property type="match status" value="1"/>
</dbReference>
<organism evidence="13 14">
    <name type="scientific">Burkholderia glumae</name>
    <name type="common">Pseudomonas glumae</name>
    <dbReference type="NCBI Taxonomy" id="337"/>
    <lineage>
        <taxon>Bacteria</taxon>
        <taxon>Pseudomonadati</taxon>
        <taxon>Pseudomonadota</taxon>
        <taxon>Betaproteobacteria</taxon>
        <taxon>Burkholderiales</taxon>
        <taxon>Burkholderiaceae</taxon>
        <taxon>Burkholderia</taxon>
    </lineage>
</organism>
<evidence type="ECO:0000313" key="14">
    <source>
        <dbReference type="Proteomes" id="UP001056386"/>
    </source>
</evidence>
<evidence type="ECO:0000256" key="9">
    <source>
        <dbReference type="RuleBase" id="RU003884"/>
    </source>
</evidence>
<evidence type="ECO:0000259" key="11">
    <source>
        <dbReference type="Pfam" id="PF13953"/>
    </source>
</evidence>
<dbReference type="InterPro" id="IPR025885">
    <property type="entry name" value="PapC_N"/>
</dbReference>
<evidence type="ECO:0000256" key="5">
    <source>
        <dbReference type="ARBA" id="ARBA00022692"/>
    </source>
</evidence>
<feature type="domain" description="PapC N-terminal" evidence="12">
    <location>
        <begin position="28"/>
        <end position="178"/>
    </location>
</feature>
<dbReference type="Pfam" id="PF13953">
    <property type="entry name" value="PapC_C"/>
    <property type="match status" value="1"/>
</dbReference>
<evidence type="ECO:0000256" key="3">
    <source>
        <dbReference type="ARBA" id="ARBA00022448"/>
    </source>
</evidence>
<dbReference type="Gene3D" id="3.10.20.410">
    <property type="match status" value="1"/>
</dbReference>
<dbReference type="RefSeq" id="WP_148271057.1">
    <property type="nucleotide sequence ID" value="NZ_CP021075.1"/>
</dbReference>
<dbReference type="Pfam" id="PF13954">
    <property type="entry name" value="PapC_N"/>
    <property type="match status" value="1"/>
</dbReference>